<evidence type="ECO:0000313" key="9">
    <source>
        <dbReference type="Proteomes" id="UP001595836"/>
    </source>
</evidence>
<gene>
    <name evidence="8" type="ORF">ACFO7U_02545</name>
</gene>
<dbReference type="Gene3D" id="1.10.10.10">
    <property type="entry name" value="Winged helix-like DNA-binding domain superfamily/Winged helix DNA-binding domain"/>
    <property type="match status" value="1"/>
</dbReference>
<sequence length="320" mass="34009">MTRWWPDLVALELLTGVDDHGSLSAAARAAGVAQPNASRMIKQLEHRFGTPLLERRPSGATLTPHGRLITHWARQVLEGAAGLLDVAESLNSERAAQLTVSASMTVAEHLMPLWLGDFRGEHGEVGLHVNVRNSAVVFDEVSGGACDVGFVETPTVPAGLHSATVARDRLVVVVPPGHPWVRRRTPLNVRELAATPLVVREQGSGTRVTLDLALQEYERAAPLLESGSSAAVRTSVLAGVGPAVLSSLAVSDQVRSGELRVIEVDGLDLDRRLRAVWRPPRQLTGPAADLVTIARRNVRSQAGPGPGPIPSSRAAPAIDT</sequence>
<organism evidence="8 9">
    <name type="scientific">Dietzia aurantiaca</name>
    <dbReference type="NCBI Taxonomy" id="983873"/>
    <lineage>
        <taxon>Bacteria</taxon>
        <taxon>Bacillati</taxon>
        <taxon>Actinomycetota</taxon>
        <taxon>Actinomycetes</taxon>
        <taxon>Mycobacteriales</taxon>
        <taxon>Dietziaceae</taxon>
        <taxon>Dietzia</taxon>
    </lineage>
</organism>
<dbReference type="Gene3D" id="3.40.190.10">
    <property type="entry name" value="Periplasmic binding protein-like II"/>
    <property type="match status" value="2"/>
</dbReference>
<evidence type="ECO:0000313" key="8">
    <source>
        <dbReference type="EMBL" id="MFC4753659.1"/>
    </source>
</evidence>
<dbReference type="Pfam" id="PF03466">
    <property type="entry name" value="LysR_substrate"/>
    <property type="match status" value="1"/>
</dbReference>
<name>A0ABV9PN89_9ACTN</name>
<dbReference type="InterPro" id="IPR000847">
    <property type="entry name" value="LysR_HTH_N"/>
</dbReference>
<reference evidence="9" key="1">
    <citation type="journal article" date="2019" name="Int. J. Syst. Evol. Microbiol.">
        <title>The Global Catalogue of Microorganisms (GCM) 10K type strain sequencing project: providing services to taxonomists for standard genome sequencing and annotation.</title>
        <authorList>
            <consortium name="The Broad Institute Genomics Platform"/>
            <consortium name="The Broad Institute Genome Sequencing Center for Infectious Disease"/>
            <person name="Wu L."/>
            <person name="Ma J."/>
        </authorList>
    </citation>
    <scope>NUCLEOTIDE SEQUENCE [LARGE SCALE GENOMIC DNA]</scope>
    <source>
        <strain evidence="9">JCM 11882</strain>
    </source>
</reference>
<dbReference type="InterPro" id="IPR005119">
    <property type="entry name" value="LysR_subst-bd"/>
</dbReference>
<keyword evidence="9" id="KW-1185">Reference proteome</keyword>
<dbReference type="EMBL" id="JBHSHP010000008">
    <property type="protein sequence ID" value="MFC4753659.1"/>
    <property type="molecule type" value="Genomic_DNA"/>
</dbReference>
<dbReference type="RefSeq" id="WP_344988108.1">
    <property type="nucleotide sequence ID" value="NZ_BAABCD010000005.1"/>
</dbReference>
<keyword evidence="2" id="KW-0805">Transcription regulation</keyword>
<dbReference type="SUPFAM" id="SSF46785">
    <property type="entry name" value="Winged helix' DNA-binding domain"/>
    <property type="match status" value="1"/>
</dbReference>
<evidence type="ECO:0000256" key="3">
    <source>
        <dbReference type="ARBA" id="ARBA00023125"/>
    </source>
</evidence>
<dbReference type="PRINTS" id="PR00039">
    <property type="entry name" value="HTHLYSR"/>
</dbReference>
<evidence type="ECO:0000259" key="7">
    <source>
        <dbReference type="Pfam" id="PF03466"/>
    </source>
</evidence>
<evidence type="ECO:0000256" key="5">
    <source>
        <dbReference type="SAM" id="MobiDB-lite"/>
    </source>
</evidence>
<dbReference type="InterPro" id="IPR036390">
    <property type="entry name" value="WH_DNA-bd_sf"/>
</dbReference>
<dbReference type="PANTHER" id="PTHR30126:SF39">
    <property type="entry name" value="HTH-TYPE TRANSCRIPTIONAL REGULATOR CYSL"/>
    <property type="match status" value="1"/>
</dbReference>
<dbReference type="SUPFAM" id="SSF53850">
    <property type="entry name" value="Periplasmic binding protein-like II"/>
    <property type="match status" value="1"/>
</dbReference>
<evidence type="ECO:0000256" key="4">
    <source>
        <dbReference type="ARBA" id="ARBA00023163"/>
    </source>
</evidence>
<feature type="domain" description="LysR substrate-binding" evidence="7">
    <location>
        <begin position="93"/>
        <end position="297"/>
    </location>
</feature>
<keyword evidence="4" id="KW-0804">Transcription</keyword>
<dbReference type="Pfam" id="PF00126">
    <property type="entry name" value="HTH_1"/>
    <property type="match status" value="1"/>
</dbReference>
<comment type="similarity">
    <text evidence="1">Belongs to the LysR transcriptional regulatory family.</text>
</comment>
<comment type="caution">
    <text evidence="8">The sequence shown here is derived from an EMBL/GenBank/DDBJ whole genome shotgun (WGS) entry which is preliminary data.</text>
</comment>
<evidence type="ECO:0000256" key="1">
    <source>
        <dbReference type="ARBA" id="ARBA00009437"/>
    </source>
</evidence>
<evidence type="ECO:0000256" key="2">
    <source>
        <dbReference type="ARBA" id="ARBA00023015"/>
    </source>
</evidence>
<dbReference type="Proteomes" id="UP001595836">
    <property type="component" value="Unassembled WGS sequence"/>
</dbReference>
<accession>A0ABV9PN89</accession>
<feature type="domain" description="HTH lysR-type" evidence="6">
    <location>
        <begin position="10"/>
        <end position="67"/>
    </location>
</feature>
<proteinExistence type="inferred from homology"/>
<dbReference type="PANTHER" id="PTHR30126">
    <property type="entry name" value="HTH-TYPE TRANSCRIPTIONAL REGULATOR"/>
    <property type="match status" value="1"/>
</dbReference>
<feature type="region of interest" description="Disordered" evidence="5">
    <location>
        <begin position="299"/>
        <end position="320"/>
    </location>
</feature>
<evidence type="ECO:0000259" key="6">
    <source>
        <dbReference type="Pfam" id="PF00126"/>
    </source>
</evidence>
<protein>
    <submittedName>
        <fullName evidence="8">LysR family transcriptional regulator</fullName>
    </submittedName>
</protein>
<keyword evidence="3" id="KW-0238">DNA-binding</keyword>
<dbReference type="InterPro" id="IPR036388">
    <property type="entry name" value="WH-like_DNA-bd_sf"/>
</dbReference>